<dbReference type="EMBL" id="ACIJ02000028">
    <property type="protein sequence ID" value="EEX70687.1"/>
    <property type="molecule type" value="Genomic_DNA"/>
</dbReference>
<keyword evidence="2" id="KW-1185">Reference proteome</keyword>
<reference evidence="1" key="1">
    <citation type="submission" date="2009-09" db="EMBL/GenBank/DDBJ databases">
        <authorList>
            <person name="Weinstock G."/>
            <person name="Sodergren E."/>
            <person name="Clifton S."/>
            <person name="Fulton L."/>
            <person name="Fulton B."/>
            <person name="Courtney L."/>
            <person name="Fronick C."/>
            <person name="Harrison M."/>
            <person name="Strong C."/>
            <person name="Farmer C."/>
            <person name="Delahaunty K."/>
            <person name="Markovic C."/>
            <person name="Hall O."/>
            <person name="Minx P."/>
            <person name="Tomlinson C."/>
            <person name="Mitreva M."/>
            <person name="Nelson J."/>
            <person name="Hou S."/>
            <person name="Wollam A."/>
            <person name="Pepin K.H."/>
            <person name="Johnson M."/>
            <person name="Bhonagiri V."/>
            <person name="Nash W.E."/>
            <person name="Warren W."/>
            <person name="Chinwalla A."/>
            <person name="Mardis E.R."/>
            <person name="Wilson R.K."/>
        </authorList>
    </citation>
    <scope>NUCLEOTIDE SEQUENCE [LARGE SCALE GENOMIC DNA]</scope>
    <source>
        <strain evidence="1">ATCC 51259</strain>
    </source>
</reference>
<dbReference type="Proteomes" id="UP000003460">
    <property type="component" value="Unassembled WGS sequence"/>
</dbReference>
<dbReference type="STRING" id="626522.GCWU000325_02731"/>
<comment type="caution">
    <text evidence="1">The sequence shown here is derived from an EMBL/GenBank/DDBJ whole genome shotgun (WGS) entry which is preliminary data.</text>
</comment>
<protein>
    <submittedName>
        <fullName evidence="1">Uncharacterized protein</fullName>
    </submittedName>
</protein>
<evidence type="ECO:0000313" key="1">
    <source>
        <dbReference type="EMBL" id="EEX70687.1"/>
    </source>
</evidence>
<organism evidence="1 2">
    <name type="scientific">Alloprevotella tannerae ATCC 51259</name>
    <dbReference type="NCBI Taxonomy" id="626522"/>
    <lineage>
        <taxon>Bacteria</taxon>
        <taxon>Pseudomonadati</taxon>
        <taxon>Bacteroidota</taxon>
        <taxon>Bacteroidia</taxon>
        <taxon>Bacteroidales</taxon>
        <taxon>Prevotellaceae</taxon>
        <taxon>Alloprevotella</taxon>
    </lineage>
</organism>
<evidence type="ECO:0000313" key="2">
    <source>
        <dbReference type="Proteomes" id="UP000003460"/>
    </source>
</evidence>
<proteinExistence type="predicted"/>
<name>C9LKG5_9BACT</name>
<dbReference type="HOGENOM" id="CLU_3314938_0_0_10"/>
<gene>
    <name evidence="1" type="ORF">GCWU000325_02731</name>
</gene>
<sequence>MQCHKGGCCSLFIRKGSTGLTASPRSQPLVWLENLHACG</sequence>
<accession>C9LKG5</accession>
<dbReference type="AlphaFoldDB" id="C9LKG5"/>